<dbReference type="PROSITE" id="PS50862">
    <property type="entry name" value="AA_TRNA_LIGASE_II"/>
    <property type="match status" value="1"/>
</dbReference>
<dbReference type="Pfam" id="PF00587">
    <property type="entry name" value="tRNA-synt_2b"/>
    <property type="match status" value="1"/>
</dbReference>
<dbReference type="AlphaFoldDB" id="A0A3N7IY31"/>
<evidence type="ECO:0000256" key="8">
    <source>
        <dbReference type="ARBA" id="ARBA00022840"/>
    </source>
</evidence>
<keyword evidence="10 13" id="KW-0648">Protein biosynthesis</keyword>
<keyword evidence="5 13" id="KW-0479">Metal-binding</keyword>
<evidence type="ECO:0000313" key="17">
    <source>
        <dbReference type="Proteomes" id="UP000267464"/>
    </source>
</evidence>
<evidence type="ECO:0000256" key="11">
    <source>
        <dbReference type="ARBA" id="ARBA00023146"/>
    </source>
</evidence>
<dbReference type="GO" id="GO:0005737">
    <property type="term" value="C:cytoplasm"/>
    <property type="evidence" value="ECO:0007669"/>
    <property type="project" value="UniProtKB-SubCell"/>
</dbReference>
<dbReference type="PROSITE" id="PS51880">
    <property type="entry name" value="TGS"/>
    <property type="match status" value="1"/>
</dbReference>
<comment type="catalytic activity">
    <reaction evidence="12 13">
        <text>tRNA(Thr) + L-threonine + ATP = L-threonyl-tRNA(Thr) + AMP + diphosphate + H(+)</text>
        <dbReference type="Rhea" id="RHEA:24624"/>
        <dbReference type="Rhea" id="RHEA-COMP:9670"/>
        <dbReference type="Rhea" id="RHEA-COMP:9704"/>
        <dbReference type="ChEBI" id="CHEBI:15378"/>
        <dbReference type="ChEBI" id="CHEBI:30616"/>
        <dbReference type="ChEBI" id="CHEBI:33019"/>
        <dbReference type="ChEBI" id="CHEBI:57926"/>
        <dbReference type="ChEBI" id="CHEBI:78442"/>
        <dbReference type="ChEBI" id="CHEBI:78534"/>
        <dbReference type="ChEBI" id="CHEBI:456215"/>
        <dbReference type="EC" id="6.1.1.3"/>
    </reaction>
</comment>
<dbReference type="GO" id="GO:0000049">
    <property type="term" value="F:tRNA binding"/>
    <property type="evidence" value="ECO:0007669"/>
    <property type="project" value="UniProtKB-KW"/>
</dbReference>
<dbReference type="FunFam" id="3.40.50.800:FF:000001">
    <property type="entry name" value="Threonine--tRNA ligase"/>
    <property type="match status" value="1"/>
</dbReference>
<keyword evidence="7 13" id="KW-0862">Zinc</keyword>
<evidence type="ECO:0000256" key="9">
    <source>
        <dbReference type="ARBA" id="ARBA00022884"/>
    </source>
</evidence>
<dbReference type="PRINTS" id="PR01047">
    <property type="entry name" value="TRNASYNTHTHR"/>
</dbReference>
<feature type="binding site" evidence="13">
    <location>
        <position position="388"/>
    </location>
    <ligand>
        <name>Zn(2+)</name>
        <dbReference type="ChEBI" id="CHEBI:29105"/>
        <note>catalytic</note>
    </ligand>
</feature>
<evidence type="ECO:0000256" key="6">
    <source>
        <dbReference type="ARBA" id="ARBA00022741"/>
    </source>
</evidence>
<dbReference type="SUPFAM" id="SSF55681">
    <property type="entry name" value="Class II aaRS and biotin synthetases"/>
    <property type="match status" value="1"/>
</dbReference>
<protein>
    <recommendedName>
        <fullName evidence="13">Threonine--tRNA ligase</fullName>
        <ecNumber evidence="13">6.1.1.3</ecNumber>
    </recommendedName>
    <alternativeName>
        <fullName evidence="13">Threonyl-tRNA synthetase</fullName>
        <shortName evidence="13">ThrRS</shortName>
    </alternativeName>
</protein>
<keyword evidence="3 13" id="KW-0820">tRNA-binding</keyword>
<gene>
    <name evidence="13" type="primary">thrS</name>
    <name evidence="16" type="ORF">DZC73_16155</name>
</gene>
<dbReference type="PANTHER" id="PTHR11451">
    <property type="entry name" value="THREONINE-TRNA LIGASE"/>
    <property type="match status" value="1"/>
</dbReference>
<dbReference type="Proteomes" id="UP000267464">
    <property type="component" value="Unassembled WGS sequence"/>
</dbReference>
<dbReference type="PANTHER" id="PTHR11451:SF44">
    <property type="entry name" value="THREONINE--TRNA LIGASE, CHLOROPLASTIC_MITOCHONDRIAL 2"/>
    <property type="match status" value="1"/>
</dbReference>
<reference evidence="16 17" key="2">
    <citation type="submission" date="2018-12" db="EMBL/GenBank/DDBJ databases">
        <title>Rhizobacter gummiphilus sp. nov., a rubber-degrading bacterium isolated from the soil of a botanical garden in Japan.</title>
        <authorList>
            <person name="Shunsuke S.S."/>
        </authorList>
    </citation>
    <scope>NUCLEOTIDE SEQUENCE [LARGE SCALE GENOMIC DNA]</scope>
    <source>
        <strain evidence="16 17">S-16</strain>
    </source>
</reference>
<evidence type="ECO:0000256" key="10">
    <source>
        <dbReference type="ARBA" id="ARBA00022917"/>
    </source>
</evidence>
<dbReference type="FunFam" id="3.30.54.20:FF:000002">
    <property type="entry name" value="Threonine--tRNA ligase"/>
    <property type="match status" value="1"/>
</dbReference>
<dbReference type="InterPro" id="IPR004154">
    <property type="entry name" value="Anticodon-bd"/>
</dbReference>
<accession>A0A3N7IY31</accession>
<comment type="subcellular location">
    <subcellularLocation>
        <location evidence="13">Cytoplasm</location>
    </subcellularLocation>
</comment>
<dbReference type="HAMAP" id="MF_00184">
    <property type="entry name" value="Thr_tRNA_synth"/>
    <property type="match status" value="1"/>
</dbReference>
<dbReference type="Gene3D" id="3.30.930.10">
    <property type="entry name" value="Bira Bifunctional Protein, Domain 2"/>
    <property type="match status" value="1"/>
</dbReference>
<dbReference type="Gene3D" id="3.30.980.10">
    <property type="entry name" value="Threonyl-trna Synthetase, Chain A, domain 2"/>
    <property type="match status" value="1"/>
</dbReference>
<sequence>MVSIQLPDGSKREYPGPVTVADVAASIGTGLAKAALAGRIGEGDAARIVDTSFTIDRDMPLAIVTDKDADGLEVIRHSTAHLLAYAVKELFPDAQVTIGPVIENGFFYDFSYKRPFTPEDLAAIEAKMTELAKKDEKVERRVLPRDEAVAYFKGIGEAYKAEIIASIPANEDVSLYREGQFEDLCRGPHVPSTGKLKHFKLMKVAGAYWRGDHRNEMLQRIYGTAWATKDELQKYLTMLEEAEKRDHRRLGRELDLFHIDEHSPGTVFWHPKGWTVWQGVEQYMRGVYRDNGYKEVKGPQILDQGLWEKTGHWGKYRENMFTTESEKRDYALKPMNCPGHILIFKQGIKSYRDLPLRFGEFGQCHRNEPTGGLHGIMRVRAFTQDDGHIFCTEDQILEECAAFTQLLQKVYKDFGFTDIIYKVATRPDARIGTDESWDKAEHALMESLRRSGCEFEIAKGEGAFYGPKIEYTLKDALGRHWQCGTMQVDPNMPERLDAEFVGEDGGRHRPIMLHRAIVGSLERFIGILIEQHAGALPAWLAPVQVVVMNITEAQAEYALEVVKTLQKQGLRAEIDLRNEKINYKIREHSMQKVPFLLVVGDKEKANGAVAVRARGNQDLGVMALADFQTKIASDIALKV</sequence>
<dbReference type="SUPFAM" id="SSF81271">
    <property type="entry name" value="TGS-like"/>
    <property type="match status" value="1"/>
</dbReference>
<keyword evidence="8 13" id="KW-0067">ATP-binding</keyword>
<dbReference type="CDD" id="cd00860">
    <property type="entry name" value="ThrRS_anticodon"/>
    <property type="match status" value="1"/>
</dbReference>
<evidence type="ECO:0000256" key="3">
    <source>
        <dbReference type="ARBA" id="ARBA00022555"/>
    </source>
</evidence>
<comment type="subunit">
    <text evidence="13">Homodimer.</text>
</comment>
<evidence type="ECO:0000256" key="5">
    <source>
        <dbReference type="ARBA" id="ARBA00022723"/>
    </source>
</evidence>
<evidence type="ECO:0000256" key="13">
    <source>
        <dbReference type="HAMAP-Rule" id="MF_00184"/>
    </source>
</evidence>
<dbReference type="CDD" id="cd01667">
    <property type="entry name" value="TGS_ThrRS"/>
    <property type="match status" value="1"/>
</dbReference>
<keyword evidence="17" id="KW-1185">Reference proteome</keyword>
<feature type="binding site" evidence="13">
    <location>
        <position position="337"/>
    </location>
    <ligand>
        <name>Zn(2+)</name>
        <dbReference type="ChEBI" id="CHEBI:29105"/>
        <note>catalytic</note>
    </ligand>
</feature>
<dbReference type="Pfam" id="PF02824">
    <property type="entry name" value="TGS"/>
    <property type="match status" value="1"/>
</dbReference>
<dbReference type="InterPro" id="IPR012675">
    <property type="entry name" value="Beta-grasp_dom_sf"/>
</dbReference>
<evidence type="ECO:0000256" key="1">
    <source>
        <dbReference type="ARBA" id="ARBA00008226"/>
    </source>
</evidence>
<evidence type="ECO:0000259" key="14">
    <source>
        <dbReference type="PROSITE" id="PS50862"/>
    </source>
</evidence>
<dbReference type="SMART" id="SM00863">
    <property type="entry name" value="tRNA_SAD"/>
    <property type="match status" value="1"/>
</dbReference>
<comment type="caution">
    <text evidence="16">The sequence shown here is derived from an EMBL/GenBank/DDBJ whole genome shotgun (WGS) entry which is preliminary data.</text>
</comment>
<proteinExistence type="inferred from homology"/>
<keyword evidence="9 13" id="KW-0694">RNA-binding</keyword>
<organism evidence="16 17">
    <name type="scientific">Piscinibacter terrae</name>
    <dbReference type="NCBI Taxonomy" id="2496871"/>
    <lineage>
        <taxon>Bacteria</taxon>
        <taxon>Pseudomonadati</taxon>
        <taxon>Pseudomonadota</taxon>
        <taxon>Betaproteobacteria</taxon>
        <taxon>Burkholderiales</taxon>
        <taxon>Sphaerotilaceae</taxon>
        <taxon>Piscinibacter</taxon>
    </lineage>
</organism>
<keyword evidence="2 13" id="KW-0963">Cytoplasm</keyword>
<comment type="similarity">
    <text evidence="1 13">Belongs to the class-II aminoacyl-tRNA synthetase family.</text>
</comment>
<dbReference type="InterPro" id="IPR047246">
    <property type="entry name" value="ThrRS_anticodon"/>
</dbReference>
<evidence type="ECO:0000313" key="16">
    <source>
        <dbReference type="EMBL" id="RQP23662.1"/>
    </source>
</evidence>
<evidence type="ECO:0000256" key="2">
    <source>
        <dbReference type="ARBA" id="ARBA00022490"/>
    </source>
</evidence>
<evidence type="ECO:0000259" key="15">
    <source>
        <dbReference type="PROSITE" id="PS51880"/>
    </source>
</evidence>
<dbReference type="Gene3D" id="3.10.20.30">
    <property type="match status" value="1"/>
</dbReference>
<name>A0A3N7IY31_9BURK</name>
<comment type="cofactor">
    <cofactor evidence="13">
        <name>Zn(2+)</name>
        <dbReference type="ChEBI" id="CHEBI:29105"/>
    </cofactor>
    <text evidence="13">Binds 1 zinc ion per subunit.</text>
</comment>
<feature type="binding site" evidence="13">
    <location>
        <position position="514"/>
    </location>
    <ligand>
        <name>Zn(2+)</name>
        <dbReference type="ChEBI" id="CHEBI:29105"/>
        <note>catalytic</note>
    </ligand>
</feature>
<dbReference type="Gene3D" id="3.30.54.20">
    <property type="match status" value="1"/>
</dbReference>
<keyword evidence="4 13" id="KW-0436">Ligase</keyword>
<dbReference type="EMBL" id="QUSW01000004">
    <property type="protein sequence ID" value="RQP23662.1"/>
    <property type="molecule type" value="Genomic_DNA"/>
</dbReference>
<feature type="region of interest" description="Catalytic" evidence="13">
    <location>
        <begin position="246"/>
        <end position="537"/>
    </location>
</feature>
<dbReference type="InterPro" id="IPR033728">
    <property type="entry name" value="ThrRS_core"/>
</dbReference>
<dbReference type="RefSeq" id="WP_124541381.1">
    <property type="nucleotide sequence ID" value="NZ_QUSW01000004.1"/>
</dbReference>
<dbReference type="OrthoDB" id="9802304at2"/>
<dbReference type="FunFam" id="3.30.980.10:FF:000005">
    <property type="entry name" value="Threonyl-tRNA synthetase, mitochondrial"/>
    <property type="match status" value="1"/>
</dbReference>
<dbReference type="Pfam" id="PF07973">
    <property type="entry name" value="tRNA_SAD"/>
    <property type="match status" value="1"/>
</dbReference>
<dbReference type="InterPro" id="IPR045864">
    <property type="entry name" value="aa-tRNA-synth_II/BPL/LPL"/>
</dbReference>
<keyword evidence="6 13" id="KW-0547">Nucleotide-binding</keyword>
<dbReference type="FunFam" id="3.30.930.10:FF:000002">
    <property type="entry name" value="Threonine--tRNA ligase"/>
    <property type="match status" value="1"/>
</dbReference>
<dbReference type="EC" id="6.1.1.3" evidence="13"/>
<reference evidence="16 17" key="1">
    <citation type="submission" date="2018-08" db="EMBL/GenBank/DDBJ databases">
        <authorList>
            <person name="Khan S.A."/>
            <person name="Jeon C.O."/>
            <person name="Chun B.H."/>
            <person name="Jeong S.E."/>
        </authorList>
    </citation>
    <scope>NUCLEOTIDE SEQUENCE [LARGE SCALE GENOMIC DNA]</scope>
    <source>
        <strain evidence="16 17">S-16</strain>
    </source>
</reference>
<dbReference type="SUPFAM" id="SSF52954">
    <property type="entry name" value="Class II aaRS ABD-related"/>
    <property type="match status" value="1"/>
</dbReference>
<dbReference type="GO" id="GO:0004829">
    <property type="term" value="F:threonine-tRNA ligase activity"/>
    <property type="evidence" value="ECO:0007669"/>
    <property type="project" value="UniProtKB-UniRule"/>
</dbReference>
<dbReference type="InterPro" id="IPR012676">
    <property type="entry name" value="TGS-like"/>
</dbReference>
<dbReference type="InterPro" id="IPR004095">
    <property type="entry name" value="TGS"/>
</dbReference>
<dbReference type="InterPro" id="IPR036621">
    <property type="entry name" value="Anticodon-bd_dom_sf"/>
</dbReference>
<feature type="domain" description="Aminoacyl-transfer RNA synthetases class-II family profile" evidence="14">
    <location>
        <begin position="265"/>
        <end position="537"/>
    </location>
</feature>
<dbReference type="InterPro" id="IPR018163">
    <property type="entry name" value="Thr/Ala-tRNA-synth_IIc_edit"/>
</dbReference>
<dbReference type="NCBIfam" id="TIGR00418">
    <property type="entry name" value="thrS"/>
    <property type="match status" value="1"/>
</dbReference>
<dbReference type="SUPFAM" id="SSF55186">
    <property type="entry name" value="ThrRS/AlaRS common domain"/>
    <property type="match status" value="1"/>
</dbReference>
<evidence type="ECO:0000256" key="12">
    <source>
        <dbReference type="ARBA" id="ARBA00049515"/>
    </source>
</evidence>
<keyword evidence="11 13" id="KW-0030">Aminoacyl-tRNA synthetase</keyword>
<dbReference type="GO" id="GO:0046872">
    <property type="term" value="F:metal ion binding"/>
    <property type="evidence" value="ECO:0007669"/>
    <property type="project" value="UniProtKB-KW"/>
</dbReference>
<dbReference type="InterPro" id="IPR012947">
    <property type="entry name" value="tRNA_SAD"/>
</dbReference>
<dbReference type="GO" id="GO:0006435">
    <property type="term" value="P:threonyl-tRNA aminoacylation"/>
    <property type="evidence" value="ECO:0007669"/>
    <property type="project" value="UniProtKB-UniRule"/>
</dbReference>
<dbReference type="InterPro" id="IPR002320">
    <property type="entry name" value="Thr-tRNA-ligase_IIa"/>
</dbReference>
<dbReference type="Pfam" id="PF03129">
    <property type="entry name" value="HGTP_anticodon"/>
    <property type="match status" value="1"/>
</dbReference>
<dbReference type="InterPro" id="IPR002314">
    <property type="entry name" value="aa-tRNA-synt_IIb"/>
</dbReference>
<dbReference type="GO" id="GO:0005524">
    <property type="term" value="F:ATP binding"/>
    <property type="evidence" value="ECO:0007669"/>
    <property type="project" value="UniProtKB-UniRule"/>
</dbReference>
<dbReference type="Gene3D" id="3.40.50.800">
    <property type="entry name" value="Anticodon-binding domain"/>
    <property type="match status" value="1"/>
</dbReference>
<feature type="domain" description="TGS" evidence="15">
    <location>
        <begin position="1"/>
        <end position="65"/>
    </location>
</feature>
<evidence type="ECO:0000256" key="7">
    <source>
        <dbReference type="ARBA" id="ARBA00022833"/>
    </source>
</evidence>
<dbReference type="InterPro" id="IPR006195">
    <property type="entry name" value="aa-tRNA-synth_II"/>
</dbReference>
<evidence type="ECO:0000256" key="4">
    <source>
        <dbReference type="ARBA" id="ARBA00022598"/>
    </source>
</evidence>
<dbReference type="CDD" id="cd00771">
    <property type="entry name" value="ThrRS_core"/>
    <property type="match status" value="1"/>
</dbReference>